<organism evidence="1">
    <name type="scientific">Microviridae sp. ctUND6</name>
    <dbReference type="NCBI Taxonomy" id="2826736"/>
    <lineage>
        <taxon>Viruses</taxon>
        <taxon>Monodnaviria</taxon>
        <taxon>Sangervirae</taxon>
        <taxon>Phixviricota</taxon>
        <taxon>Malgrandaviricetes</taxon>
        <taxon>Petitvirales</taxon>
        <taxon>Microviridae</taxon>
    </lineage>
</organism>
<dbReference type="EMBL" id="BK015737">
    <property type="protein sequence ID" value="DAE22702.1"/>
    <property type="molecule type" value="Genomic_DNA"/>
</dbReference>
<name>A0A8S5QU25_9VIRU</name>
<evidence type="ECO:0000313" key="1">
    <source>
        <dbReference type="EMBL" id="DAE22702.1"/>
    </source>
</evidence>
<sequence>MSDFNPLDRAKVAVHRSSFDLSSKKLFTAKIGENE</sequence>
<protein>
    <submittedName>
        <fullName evidence="1">Uncharacterized protein</fullName>
    </submittedName>
</protein>
<accession>A0A8S5QU25</accession>
<reference evidence="1" key="1">
    <citation type="journal article" date="2021" name="Proc. Natl. Acad. Sci. U.S.A.">
        <title>A Catalog of Tens of Thousands of Viruses from Human Metagenomes Reveals Hidden Associations with Chronic Diseases.</title>
        <authorList>
            <person name="Tisza M.J."/>
            <person name="Buck C.B."/>
        </authorList>
    </citation>
    <scope>NUCLEOTIDE SEQUENCE</scope>
    <source>
        <strain evidence="1">CtUND6</strain>
    </source>
</reference>
<proteinExistence type="predicted"/>